<feature type="chain" id="PRO_5042075698" description="Extracellular membrane protein CFEM domain-containing protein" evidence="1">
    <location>
        <begin position="23"/>
        <end position="141"/>
    </location>
</feature>
<comment type="caution">
    <text evidence="2">The sequence shown here is derived from an EMBL/GenBank/DDBJ whole genome shotgun (WGS) entry which is preliminary data.</text>
</comment>
<protein>
    <recommendedName>
        <fullName evidence="4">Extracellular membrane protein CFEM domain-containing protein</fullName>
    </recommendedName>
</protein>
<proteinExistence type="predicted"/>
<keyword evidence="1" id="KW-0732">Signal</keyword>
<organism evidence="2 3">
    <name type="scientific">Linnemannia exigua</name>
    <dbReference type="NCBI Taxonomy" id="604196"/>
    <lineage>
        <taxon>Eukaryota</taxon>
        <taxon>Fungi</taxon>
        <taxon>Fungi incertae sedis</taxon>
        <taxon>Mucoromycota</taxon>
        <taxon>Mortierellomycotina</taxon>
        <taxon>Mortierellomycetes</taxon>
        <taxon>Mortierellales</taxon>
        <taxon>Mortierellaceae</taxon>
        <taxon>Linnemannia</taxon>
    </lineage>
</organism>
<dbReference type="EMBL" id="JAAAIL010000204">
    <property type="protein sequence ID" value="KAG0278328.1"/>
    <property type="molecule type" value="Genomic_DNA"/>
</dbReference>
<gene>
    <name evidence="2" type="ORF">BGZ95_004245</name>
</gene>
<evidence type="ECO:0008006" key="4">
    <source>
        <dbReference type="Google" id="ProtNLM"/>
    </source>
</evidence>
<evidence type="ECO:0000313" key="3">
    <source>
        <dbReference type="Proteomes" id="UP001194580"/>
    </source>
</evidence>
<keyword evidence="3" id="KW-1185">Reference proteome</keyword>
<evidence type="ECO:0000313" key="2">
    <source>
        <dbReference type="EMBL" id="KAG0278328.1"/>
    </source>
</evidence>
<accession>A0AAD4H826</accession>
<dbReference type="AlphaFoldDB" id="A0AAD4H826"/>
<feature type="signal peptide" evidence="1">
    <location>
        <begin position="1"/>
        <end position="22"/>
    </location>
</feature>
<evidence type="ECO:0000256" key="1">
    <source>
        <dbReference type="SAM" id="SignalP"/>
    </source>
</evidence>
<sequence length="141" mass="14478">MRFSTSTLLIVPLTLTCTFTLAQQSPSPSPACQECLSKAGVVQVPSCTGSNAWSNNTVAVDSLTPEQKNCYCQLSSNDAWVKSCSGTDQCGQEVTDAFVAVLVAVKPAVCPAKSAAGDRLGVEVVASVAVAAAAVFSALFL</sequence>
<dbReference type="Proteomes" id="UP001194580">
    <property type="component" value="Unassembled WGS sequence"/>
</dbReference>
<name>A0AAD4H826_9FUNG</name>
<reference evidence="2" key="1">
    <citation type="journal article" date="2020" name="Fungal Divers.">
        <title>Resolving the Mortierellaceae phylogeny through synthesis of multi-gene phylogenetics and phylogenomics.</title>
        <authorList>
            <person name="Vandepol N."/>
            <person name="Liber J."/>
            <person name="Desiro A."/>
            <person name="Na H."/>
            <person name="Kennedy M."/>
            <person name="Barry K."/>
            <person name="Grigoriev I.V."/>
            <person name="Miller A.N."/>
            <person name="O'Donnell K."/>
            <person name="Stajich J.E."/>
            <person name="Bonito G."/>
        </authorList>
    </citation>
    <scope>NUCLEOTIDE SEQUENCE</scope>
    <source>
        <strain evidence="2">NRRL 28262</strain>
    </source>
</reference>